<dbReference type="Gramene" id="TVU31698">
    <property type="protein sequence ID" value="TVU31698"/>
    <property type="gene ID" value="EJB05_23396"/>
</dbReference>
<comment type="caution">
    <text evidence="2">The sequence shown here is derived from an EMBL/GenBank/DDBJ whole genome shotgun (WGS) entry which is preliminary data.</text>
</comment>
<gene>
    <name evidence="2" type="ORF">EJB05_23396</name>
</gene>
<dbReference type="PANTHER" id="PTHR31801">
    <property type="entry name" value="ALTERED INHERITANCE OF MITOCHONDRIA PROTEIN 24, MITOCHONDRIAL"/>
    <property type="match status" value="1"/>
</dbReference>
<dbReference type="OrthoDB" id="10251508at2759"/>
<keyword evidence="1" id="KW-0812">Transmembrane</keyword>
<evidence type="ECO:0000256" key="1">
    <source>
        <dbReference type="SAM" id="Phobius"/>
    </source>
</evidence>
<evidence type="ECO:0000313" key="3">
    <source>
        <dbReference type="Proteomes" id="UP000324897"/>
    </source>
</evidence>
<evidence type="ECO:0008006" key="4">
    <source>
        <dbReference type="Google" id="ProtNLM"/>
    </source>
</evidence>
<dbReference type="Proteomes" id="UP000324897">
    <property type="component" value="Chromosome 1"/>
</dbReference>
<feature type="non-terminal residue" evidence="2">
    <location>
        <position position="1"/>
    </location>
</feature>
<feature type="transmembrane region" description="Helical" evidence="1">
    <location>
        <begin position="706"/>
        <end position="726"/>
    </location>
</feature>
<feature type="transmembrane region" description="Helical" evidence="1">
    <location>
        <begin position="746"/>
        <end position="763"/>
    </location>
</feature>
<dbReference type="AlphaFoldDB" id="A0A5J9V7Y6"/>
<reference evidence="2 3" key="1">
    <citation type="journal article" date="2019" name="Sci. Rep.">
        <title>A high-quality genome of Eragrostis curvula grass provides insights into Poaceae evolution and supports new strategies to enhance forage quality.</title>
        <authorList>
            <person name="Carballo J."/>
            <person name="Santos B.A.C.M."/>
            <person name="Zappacosta D."/>
            <person name="Garbus I."/>
            <person name="Selva J.P."/>
            <person name="Gallo C.A."/>
            <person name="Diaz A."/>
            <person name="Albertini E."/>
            <person name="Caccamo M."/>
            <person name="Echenique V."/>
        </authorList>
    </citation>
    <scope>NUCLEOTIDE SEQUENCE [LARGE SCALE GENOMIC DNA]</scope>
    <source>
        <strain evidence="3">cv. Victoria</strain>
        <tissue evidence="2">Leaf</tissue>
    </source>
</reference>
<organism evidence="2 3">
    <name type="scientific">Eragrostis curvula</name>
    <name type="common">weeping love grass</name>
    <dbReference type="NCBI Taxonomy" id="38414"/>
    <lineage>
        <taxon>Eukaryota</taxon>
        <taxon>Viridiplantae</taxon>
        <taxon>Streptophyta</taxon>
        <taxon>Embryophyta</taxon>
        <taxon>Tracheophyta</taxon>
        <taxon>Spermatophyta</taxon>
        <taxon>Magnoliopsida</taxon>
        <taxon>Liliopsida</taxon>
        <taxon>Poales</taxon>
        <taxon>Poaceae</taxon>
        <taxon>PACMAD clade</taxon>
        <taxon>Chloridoideae</taxon>
        <taxon>Eragrostideae</taxon>
        <taxon>Eragrostidinae</taxon>
        <taxon>Eragrostis</taxon>
    </lineage>
</organism>
<dbReference type="PANTHER" id="PTHR31801:SF2">
    <property type="entry name" value="SPHINGOMYELIN PHOSPHODIESTERASE 4"/>
    <property type="match status" value="1"/>
</dbReference>
<dbReference type="EMBL" id="RWGY01000011">
    <property type="protein sequence ID" value="TVU31698.1"/>
    <property type="molecule type" value="Genomic_DNA"/>
</dbReference>
<keyword evidence="3" id="KW-1185">Reference proteome</keyword>
<evidence type="ECO:0000313" key="2">
    <source>
        <dbReference type="EMBL" id="TVU31698.1"/>
    </source>
</evidence>
<protein>
    <recommendedName>
        <fullName evidence="4">Sphingomyelin phosphodiesterase 4</fullName>
    </recommendedName>
</protein>
<name>A0A5J9V7Y6_9POAL</name>
<keyword evidence="1" id="KW-1133">Transmembrane helix</keyword>
<keyword evidence="1" id="KW-0472">Membrane</keyword>
<accession>A0A5J9V7Y6</accession>
<sequence length="764" mass="84758">MPPEADAASLAAAVLAATTPKAAAAAVSSVADFLRRHAGDRPRAFFADALPPLLFRLFVASPSSPSFIDLAAGDAALAGDLASLLCPSGPLLAAAFDADRCALLRFAFPPERLPGWLRLALTSAESDVVISPLLAGRIGSELHLSVFEYYLFWFAYYPISTAAATTTNTARAGTPKASPSTSRPLVKSRSRLESWVSTLASTAGRGAKQKAERPLYLKLLYAYLKEFVPGACVPSRGGCGTLLRRTFSEVADAAESFRRAEFFVHTLVQFWLVGDDFSPLPVHTRRECGLPLQSLKSRAHAAVTERSPSPGLGNAVKLFVMYLNKSCGTIVDASNVFEGMPVWKKSSDIPVGYWNQFIQRPMYRFLLRTFLFCPMGADMEHAAQVFSAWMVYMEPWKVQQEDFDEYDLPPPGARNVNRVDEGKRQLCEASYTPAWQGYVLSNYLFYSSLVVHFLGFAHKFIHSDVALVLQMVSKVLQVLCSSNELLELIYNVDAAYHSREFASKSYSLDHMLKYVPSIREQLQDWEDGLSESDADGSFLHERRNSDLRLFSVDEEGAYNLLQLLLLRAESEIQRFRGDAMQTVQTLDSIKSQMKNVFSKHVGTFHLKSLPGRENIQGHVHTGVFAPKHPSLRKSPLIDVKNKGDWMTRPISDTEVGWLVVMLIRFSAWLNETLRLDGVGADATHTGLRYVKFDSNELSRVGGPKDAARMVLVGAWTLLVLMGQTILHFMRTRGIKINLRFLASKKVLAAAMLYVVFSVARNVLS</sequence>
<proteinExistence type="predicted"/>